<comment type="caution">
    <text evidence="2">The sequence shown here is derived from an EMBL/GenBank/DDBJ whole genome shotgun (WGS) entry which is preliminary data.</text>
</comment>
<reference evidence="2 3" key="1">
    <citation type="journal article" date="2016" name="Nat. Commun.">
        <title>Thousands of microbial genomes shed light on interconnected biogeochemical processes in an aquifer system.</title>
        <authorList>
            <person name="Anantharaman K."/>
            <person name="Brown C.T."/>
            <person name="Hug L.A."/>
            <person name="Sharon I."/>
            <person name="Castelle C.J."/>
            <person name="Probst A.J."/>
            <person name="Thomas B.C."/>
            <person name="Singh A."/>
            <person name="Wilkins M.J."/>
            <person name="Karaoz U."/>
            <person name="Brodie E.L."/>
            <person name="Williams K.H."/>
            <person name="Hubbard S.S."/>
            <person name="Banfield J.F."/>
        </authorList>
    </citation>
    <scope>NUCLEOTIDE SEQUENCE [LARGE SCALE GENOMIC DNA]</scope>
</reference>
<feature type="transmembrane region" description="Helical" evidence="1">
    <location>
        <begin position="101"/>
        <end position="122"/>
    </location>
</feature>
<keyword evidence="1" id="KW-0472">Membrane</keyword>
<feature type="transmembrane region" description="Helical" evidence="1">
    <location>
        <begin position="398"/>
        <end position="417"/>
    </location>
</feature>
<feature type="transmembrane region" description="Helical" evidence="1">
    <location>
        <begin position="332"/>
        <end position="352"/>
    </location>
</feature>
<dbReference type="PANTHER" id="PTHR38454:SF1">
    <property type="entry name" value="INTEGRAL MEMBRANE PROTEIN"/>
    <property type="match status" value="1"/>
</dbReference>
<dbReference type="EMBL" id="MFBY01000061">
    <property type="protein sequence ID" value="OGE12195.1"/>
    <property type="molecule type" value="Genomic_DNA"/>
</dbReference>
<name>A0A1F5I7A1_9BACT</name>
<evidence type="ECO:0008006" key="4">
    <source>
        <dbReference type="Google" id="ProtNLM"/>
    </source>
</evidence>
<feature type="transmembrane region" description="Helical" evidence="1">
    <location>
        <begin position="199"/>
        <end position="216"/>
    </location>
</feature>
<evidence type="ECO:0000256" key="1">
    <source>
        <dbReference type="SAM" id="Phobius"/>
    </source>
</evidence>
<gene>
    <name evidence="2" type="ORF">A3G14_01355</name>
</gene>
<evidence type="ECO:0000313" key="3">
    <source>
        <dbReference type="Proteomes" id="UP000177300"/>
    </source>
</evidence>
<evidence type="ECO:0000313" key="2">
    <source>
        <dbReference type="EMBL" id="OGE12195.1"/>
    </source>
</evidence>
<feature type="transmembrane region" description="Helical" evidence="1">
    <location>
        <begin position="372"/>
        <end position="389"/>
    </location>
</feature>
<sequence>MIKKILEKWWPLIVITGVIFAFHIRLFLPEPSIYITPDYGRSDAWHLSIANKFYYAQELKKNRIPIWNPHIGTGYPTLAEGQTAIFFLPNLIFFRTLPFVWAYNLTLVLSFLIAGWGIYMFCRSLGLSKLSSTYAGTIFPLGGFFVFHVQHHNLLQTATLLPWLFWATNEFLEKRKVIFLLALSFIISQQIFAGFPQLTFYSLVALVVFLILKTFTKKNWLIKSLTPILISIIFGFSIGAVQVIPQYEFLNVSARQISPENILTRFPYTFKNILQFLNPFILGSPKDGTFPRWVPGSWGIFWENVAYVGIFPLIFALVAIILTFRKKFNQKIAVIIFLFLLLLSLLLALGTLSPLQTVFSLPPFSIFRVPSRFLLITQFSIVVLSAIFIHKTINKRSILIPIILISLLNVFIVFINYNPTGNAKEWFKKPSTSNYLENNGAERIYSIGQSEQWNQEFIFNGWQNNTDYYHFARNSLDQNSNLIFDIDQFASYESMTAERAEIFKQIVNSGINKTDNKIEVSEKSAQLLASSNVTHLISPLEINSPLLKKVQEYKQDIKQKFIVSALKLAPQQYFMTQNYRVAQIKSDVVNNLMDPDFNPLEEIVLEKDINLSEPLVNKWTIITRKEIPNAISFEINSDGEGLFVLTESYYPGWKAFTDEIEVEVLAANINSKAVVIPKGTHLLEFKYDPKSIRLGTTITSLGLIIFIFFFLKFRKFQIL</sequence>
<proteinExistence type="predicted"/>
<organism evidence="2 3">
    <name type="scientific">Candidatus Curtissbacteria bacterium RIFCSPLOWO2_12_FULL_38_9</name>
    <dbReference type="NCBI Taxonomy" id="1797735"/>
    <lineage>
        <taxon>Bacteria</taxon>
        <taxon>Candidatus Curtissiibacteriota</taxon>
    </lineage>
</organism>
<dbReference type="Proteomes" id="UP000177300">
    <property type="component" value="Unassembled WGS sequence"/>
</dbReference>
<feature type="transmembrane region" description="Helical" evidence="1">
    <location>
        <begin position="305"/>
        <end position="325"/>
    </location>
</feature>
<feature type="transmembrane region" description="Helical" evidence="1">
    <location>
        <begin position="9"/>
        <end position="28"/>
    </location>
</feature>
<keyword evidence="1" id="KW-1133">Transmembrane helix</keyword>
<accession>A0A1F5I7A1</accession>
<dbReference type="PANTHER" id="PTHR38454">
    <property type="entry name" value="INTEGRAL MEMBRANE PROTEIN-RELATED"/>
    <property type="match status" value="1"/>
</dbReference>
<dbReference type="InterPro" id="IPR018580">
    <property type="entry name" value="Uncharacterised_YfhO"/>
</dbReference>
<feature type="transmembrane region" description="Helical" evidence="1">
    <location>
        <begin position="228"/>
        <end position="245"/>
    </location>
</feature>
<keyword evidence="1" id="KW-0812">Transmembrane</keyword>
<protein>
    <recommendedName>
        <fullName evidence="4">Membrane protein 6-pyruvoyl-tetrahydropterin synthase-related domain-containing protein</fullName>
    </recommendedName>
</protein>
<dbReference type="AlphaFoldDB" id="A0A1F5I7A1"/>
<feature type="transmembrane region" description="Helical" evidence="1">
    <location>
        <begin position="692"/>
        <end position="711"/>
    </location>
</feature>